<reference evidence="1 2" key="1">
    <citation type="submission" date="2009-02" db="EMBL/GenBank/DDBJ databases">
        <title>The Genome Sequence of Oxalobacter formigenes OXCC13.</title>
        <authorList>
            <consortium name="The Broad Institute Genome Sequencing Platform"/>
            <person name="Ward D."/>
            <person name="Young S.K."/>
            <person name="Kodira C.D."/>
            <person name="Zeng Q."/>
            <person name="Koehrsen M."/>
            <person name="Alvarado L."/>
            <person name="Berlin A."/>
            <person name="Borenstein D."/>
            <person name="Chen Z."/>
            <person name="Engels R."/>
            <person name="Freedman E."/>
            <person name="Gellesch M."/>
            <person name="Goldberg J."/>
            <person name="Griggs A."/>
            <person name="Gujja S."/>
            <person name="Heiman D."/>
            <person name="Hepburn T."/>
            <person name="Howarth C."/>
            <person name="Jen D."/>
            <person name="Larson L."/>
            <person name="Lewis B."/>
            <person name="Mehta T."/>
            <person name="Park D."/>
            <person name="Pearson M."/>
            <person name="Roberts A."/>
            <person name="Saif S."/>
            <person name="Shea T."/>
            <person name="Shenoy N."/>
            <person name="Sisk P."/>
            <person name="Stolte C."/>
            <person name="Sykes S."/>
            <person name="Walk T."/>
            <person name="White J."/>
            <person name="Yandava C."/>
            <person name="Allison M.J."/>
            <person name="Lander E."/>
            <person name="Nusbaum C."/>
            <person name="Galagan J."/>
            <person name="Birren B."/>
        </authorList>
    </citation>
    <scope>NUCLEOTIDE SEQUENCE [LARGE SCALE GENOMIC DNA]</scope>
    <source>
        <strain evidence="1 2">OXCC13</strain>
    </source>
</reference>
<protein>
    <submittedName>
        <fullName evidence="1">Uncharacterized protein</fullName>
    </submittedName>
</protein>
<dbReference type="EMBL" id="GG658170">
    <property type="protein sequence ID" value="EEO29596.1"/>
    <property type="molecule type" value="Genomic_DNA"/>
</dbReference>
<dbReference type="HOGENOM" id="CLU_2881561_0_0_4"/>
<evidence type="ECO:0000313" key="1">
    <source>
        <dbReference type="EMBL" id="EEO29596.1"/>
    </source>
</evidence>
<proteinExistence type="predicted"/>
<dbReference type="AlphaFoldDB" id="C3X8S0"/>
<dbReference type="STRING" id="847.BRW83_1610"/>
<dbReference type="Proteomes" id="UP000005089">
    <property type="component" value="Unassembled WGS sequence"/>
</dbReference>
<sequence>MEFHMIHAVVGRYIVWLPMAGVDRHFIAEEGNDLEELMKKYDIPFERIQRLGPFMEEETENDQ</sequence>
<keyword evidence="2" id="KW-1185">Reference proteome</keyword>
<organism evidence="1 2">
    <name type="scientific">Oxalobacter formigenes OXCC13</name>
    <dbReference type="NCBI Taxonomy" id="556269"/>
    <lineage>
        <taxon>Bacteria</taxon>
        <taxon>Pseudomonadati</taxon>
        <taxon>Pseudomonadota</taxon>
        <taxon>Betaproteobacteria</taxon>
        <taxon>Burkholderiales</taxon>
        <taxon>Oxalobacteraceae</taxon>
        <taxon>Oxalobacter</taxon>
    </lineage>
</organism>
<accession>C3X8S0</accession>
<gene>
    <name evidence="1" type="ORF">OFBG_00624</name>
</gene>
<evidence type="ECO:0000313" key="2">
    <source>
        <dbReference type="Proteomes" id="UP000005089"/>
    </source>
</evidence>
<name>C3X8S0_OXAFO</name>